<comment type="subcellular location">
    <subcellularLocation>
        <location evidence="3">Cytoplasm</location>
        <location evidence="3">Cytosol</location>
    </subcellularLocation>
    <subcellularLocation>
        <location evidence="2">Endoplasmic reticulum</location>
    </subcellularLocation>
    <subcellularLocation>
        <location evidence="1">Mitochondrion</location>
    </subcellularLocation>
</comment>
<dbReference type="GO" id="GO:0005739">
    <property type="term" value="C:mitochondrion"/>
    <property type="evidence" value="ECO:0007669"/>
    <property type="project" value="UniProtKB-SubCell"/>
</dbReference>
<proteinExistence type="predicted"/>
<reference evidence="8" key="1">
    <citation type="submission" date="2011-05" db="EMBL/GenBank/DDBJ databases">
        <authorList>
            <person name="Richards S.R."/>
            <person name="Qu J."/>
            <person name="Jiang H."/>
            <person name="Jhangiani S.N."/>
            <person name="Agravi P."/>
            <person name="Goodspeed R."/>
            <person name="Gross S."/>
            <person name="Mandapat C."/>
            <person name="Jackson L."/>
            <person name="Mathew T."/>
            <person name="Pu L."/>
            <person name="Thornton R."/>
            <person name="Saada N."/>
            <person name="Wilczek-Boney K.B."/>
            <person name="Lee S."/>
            <person name="Kovar C."/>
            <person name="Wu Y."/>
            <person name="Scherer S.E."/>
            <person name="Worley K.C."/>
            <person name="Muzny D.M."/>
            <person name="Gibbs R."/>
        </authorList>
    </citation>
    <scope>NUCLEOTIDE SEQUENCE</scope>
    <source>
        <strain evidence="8">Brora</strain>
    </source>
</reference>
<dbReference type="Pfam" id="PF00514">
    <property type="entry name" value="Arm"/>
    <property type="match status" value="1"/>
</dbReference>
<evidence type="ECO:0000256" key="1">
    <source>
        <dbReference type="ARBA" id="ARBA00004173"/>
    </source>
</evidence>
<dbReference type="PhylomeDB" id="T1IU20"/>
<dbReference type="InterPro" id="IPR000225">
    <property type="entry name" value="Armadillo"/>
</dbReference>
<evidence type="ECO:0000256" key="4">
    <source>
        <dbReference type="ARBA" id="ARBA00022490"/>
    </source>
</evidence>
<evidence type="ECO:0000313" key="8">
    <source>
        <dbReference type="Proteomes" id="UP000014500"/>
    </source>
</evidence>
<dbReference type="EMBL" id="JH431516">
    <property type="status" value="NOT_ANNOTATED_CDS"/>
    <property type="molecule type" value="Genomic_DNA"/>
</dbReference>
<keyword evidence="5" id="KW-0256">Endoplasmic reticulum</keyword>
<dbReference type="GO" id="GO:0005829">
    <property type="term" value="C:cytosol"/>
    <property type="evidence" value="ECO:0007669"/>
    <property type="project" value="UniProtKB-SubCell"/>
</dbReference>
<organism evidence="7 8">
    <name type="scientific">Strigamia maritima</name>
    <name type="common">European centipede</name>
    <name type="synonym">Geophilus maritimus</name>
    <dbReference type="NCBI Taxonomy" id="126957"/>
    <lineage>
        <taxon>Eukaryota</taxon>
        <taxon>Metazoa</taxon>
        <taxon>Ecdysozoa</taxon>
        <taxon>Arthropoda</taxon>
        <taxon>Myriapoda</taxon>
        <taxon>Chilopoda</taxon>
        <taxon>Pleurostigmophora</taxon>
        <taxon>Geophilomorpha</taxon>
        <taxon>Linotaeniidae</taxon>
        <taxon>Strigamia</taxon>
    </lineage>
</organism>
<dbReference type="Proteomes" id="UP000014500">
    <property type="component" value="Unassembled WGS sequence"/>
</dbReference>
<dbReference type="InterPro" id="IPR011989">
    <property type="entry name" value="ARM-like"/>
</dbReference>
<dbReference type="HOGENOM" id="CLU_021124_1_0_1"/>
<dbReference type="PANTHER" id="PTHR10957">
    <property type="entry name" value="RAP1 GTPASE-GDP DISSOCIATION STIMULATOR 1"/>
    <property type="match status" value="1"/>
</dbReference>
<sequence>MATDELKILMQNLKLSVEKKDNEEASNEALFAVVQSLTHEGADRRTLTEQFVKNGITKHLITYLQQDYVPKSVQCKVAELVAELAKTDIARKPCCDPTLVSLLVELLLNKDAEVALQACRALGNICYENDQARMLVNEHRGTETLLQLLKNCLLDEFKGSEQLRVIATGFLLNLTNTYEITQEKVLDAGVIDILCEYLERYWQDEDLCTHVLLTVNCIADSELGRQKILATNMCTALIRLLSKRINAEVIDTILELLSNLAESGTLATNAMKFQLASSNLCPTLIHLIADRVGKTDEDSLSIIKTASELINLLLTGDDSMVHLYNDGQGSLYKETISWLQMSDEILQVAGALAIGNFARRDEHCRQMVEQGINDRLLTVLRKHNTADGDIRLQHAVLSALRNLAIPIVNKGPMISCGIVDVVLPMTTIQTFPVVFKLLGTLRMLIQNAIASRLGKDAKFLQRLIEWCNTDDHPGVKGATDLELVGVLGVTFYTTDSENDFQTAGIVDQANELLRGETNLPEVKANTLSLICALTKSAKIIDAIKNSNLPEIVKKLSSDSNSSVSDGANKVITLIESG</sequence>
<evidence type="ECO:0000256" key="5">
    <source>
        <dbReference type="ARBA" id="ARBA00022824"/>
    </source>
</evidence>
<reference evidence="7" key="2">
    <citation type="submission" date="2015-02" db="UniProtKB">
        <authorList>
            <consortium name="EnsemblMetazoa"/>
        </authorList>
    </citation>
    <scope>IDENTIFICATION</scope>
</reference>
<evidence type="ECO:0000313" key="7">
    <source>
        <dbReference type="EnsemblMetazoa" id="SMAR004634-PA"/>
    </source>
</evidence>
<accession>T1IU20</accession>
<dbReference type="SMART" id="SM00185">
    <property type="entry name" value="ARM"/>
    <property type="match status" value="7"/>
</dbReference>
<dbReference type="STRING" id="126957.T1IU20"/>
<evidence type="ECO:0000256" key="3">
    <source>
        <dbReference type="ARBA" id="ARBA00004514"/>
    </source>
</evidence>
<protein>
    <recommendedName>
        <fullName evidence="9">UNC-45/Cro1/She4 central domain-containing protein</fullName>
    </recommendedName>
</protein>
<evidence type="ECO:0000256" key="6">
    <source>
        <dbReference type="ARBA" id="ARBA00023128"/>
    </source>
</evidence>
<dbReference type="eggNOG" id="KOG4500">
    <property type="taxonomic scope" value="Eukaryota"/>
</dbReference>
<name>T1IU20_STRMM</name>
<dbReference type="InterPro" id="IPR040144">
    <property type="entry name" value="RAP1GDS1"/>
</dbReference>
<dbReference type="AlphaFoldDB" id="T1IU20"/>
<dbReference type="OMA" id="GNLAELX"/>
<dbReference type="Gene3D" id="1.25.10.10">
    <property type="entry name" value="Leucine-rich Repeat Variant"/>
    <property type="match status" value="2"/>
</dbReference>
<keyword evidence="8" id="KW-1185">Reference proteome</keyword>
<keyword evidence="6" id="KW-0496">Mitochondrion</keyword>
<dbReference type="EnsemblMetazoa" id="SMAR004634-RA">
    <property type="protein sequence ID" value="SMAR004634-PA"/>
    <property type="gene ID" value="SMAR004634"/>
</dbReference>
<dbReference type="GO" id="GO:0005783">
    <property type="term" value="C:endoplasmic reticulum"/>
    <property type="evidence" value="ECO:0007669"/>
    <property type="project" value="UniProtKB-SubCell"/>
</dbReference>
<dbReference type="GO" id="GO:0005085">
    <property type="term" value="F:guanyl-nucleotide exchange factor activity"/>
    <property type="evidence" value="ECO:0007669"/>
    <property type="project" value="InterPro"/>
</dbReference>
<evidence type="ECO:0000256" key="2">
    <source>
        <dbReference type="ARBA" id="ARBA00004240"/>
    </source>
</evidence>
<dbReference type="SUPFAM" id="SSF48371">
    <property type="entry name" value="ARM repeat"/>
    <property type="match status" value="1"/>
</dbReference>
<dbReference type="InterPro" id="IPR016024">
    <property type="entry name" value="ARM-type_fold"/>
</dbReference>
<keyword evidence="4" id="KW-0963">Cytoplasm</keyword>
<evidence type="ECO:0008006" key="9">
    <source>
        <dbReference type="Google" id="ProtNLM"/>
    </source>
</evidence>